<reference evidence="1 2" key="1">
    <citation type="submission" date="2019-02" db="EMBL/GenBank/DDBJ databases">
        <title>Genome analysis provides insights into bioremediation potentialities and Haloocin production by Natrinema altunense strain 4.1R isolated from Chott Douz in Tunisian desert.</title>
        <authorList>
            <person name="Najjari A."/>
            <person name="Youssef N."/>
            <person name="Ben Dhia O."/>
            <person name="Ferjani R."/>
            <person name="El Hidri D."/>
            <person name="Ouzari H.I."/>
            <person name="Cherif A."/>
        </authorList>
    </citation>
    <scope>NUCLEOTIDE SEQUENCE [LARGE SCALE GENOMIC DNA]</scope>
    <source>
        <strain evidence="1 2">4.1R</strain>
    </source>
</reference>
<comment type="caution">
    <text evidence="1">The sequence shown here is derived from an EMBL/GenBank/DDBJ whole genome shotgun (WGS) entry which is preliminary data.</text>
</comment>
<dbReference type="RefSeq" id="WP_130169736.1">
    <property type="nucleotide sequence ID" value="NZ_SHMR01000001.1"/>
</dbReference>
<gene>
    <name evidence="1" type="ORF">ELS17_04750</name>
</gene>
<accession>A0A482Y3W5</accession>
<organism evidence="1 2">
    <name type="scientific">Natrinema altunense</name>
    <dbReference type="NCBI Taxonomy" id="222984"/>
    <lineage>
        <taxon>Archaea</taxon>
        <taxon>Methanobacteriati</taxon>
        <taxon>Methanobacteriota</taxon>
        <taxon>Stenosarchaea group</taxon>
        <taxon>Halobacteria</taxon>
        <taxon>Halobacteriales</taxon>
        <taxon>Natrialbaceae</taxon>
        <taxon>Natrinema</taxon>
    </lineage>
</organism>
<proteinExistence type="predicted"/>
<evidence type="ECO:0000313" key="2">
    <source>
        <dbReference type="Proteomes" id="UP000292704"/>
    </source>
</evidence>
<dbReference type="AlphaFoldDB" id="A0A482Y3W5"/>
<sequence>MPRRPENDADAEHVETKLTIPLDRPPEMVVNELIDGLRETAARNEARADRATVRDILDVTDALRRRKRGGRREQ</sequence>
<evidence type="ECO:0000313" key="1">
    <source>
        <dbReference type="EMBL" id="RZH68775.1"/>
    </source>
</evidence>
<name>A0A482Y3W5_9EURY</name>
<protein>
    <submittedName>
        <fullName evidence="1">Uncharacterized protein</fullName>
    </submittedName>
</protein>
<dbReference type="Proteomes" id="UP000292704">
    <property type="component" value="Unassembled WGS sequence"/>
</dbReference>
<dbReference type="EMBL" id="SHMR01000001">
    <property type="protein sequence ID" value="RZH68775.1"/>
    <property type="molecule type" value="Genomic_DNA"/>
</dbReference>